<evidence type="ECO:0000313" key="1">
    <source>
        <dbReference type="EMBL" id="OAE49512.1"/>
    </source>
</evidence>
<evidence type="ECO:0008006" key="3">
    <source>
        <dbReference type="Google" id="ProtNLM"/>
    </source>
</evidence>
<dbReference type="RefSeq" id="WP_063947161.1">
    <property type="nucleotide sequence ID" value="NZ_LXPS01000002.1"/>
</dbReference>
<dbReference type="Pfam" id="PF10094">
    <property type="entry name" value="DUF2332"/>
    <property type="match status" value="1"/>
</dbReference>
<comment type="caution">
    <text evidence="1">The sequence shown here is derived from an EMBL/GenBank/DDBJ whole genome shotgun (WGS) entry which is preliminary data.</text>
</comment>
<dbReference type="InterPro" id="IPR011200">
    <property type="entry name" value="UCP012608"/>
</dbReference>
<reference evidence="1 2" key="1">
    <citation type="submission" date="2016-05" db="EMBL/GenBank/DDBJ databases">
        <authorList>
            <person name="Lavstsen T."/>
            <person name="Jespersen J.S."/>
        </authorList>
    </citation>
    <scope>NUCLEOTIDE SEQUENCE [LARGE SCALE GENOMIC DNA]</scope>
    <source>
        <strain evidence="1 2">KCJ1736</strain>
    </source>
</reference>
<accession>A0A176XI20</accession>
<name>A0A176XI20_AGRTU</name>
<proteinExistence type="predicted"/>
<dbReference type="PIRSF" id="PIRSF012608">
    <property type="entry name" value="UCP012608"/>
    <property type="match status" value="1"/>
</dbReference>
<gene>
    <name evidence="1" type="ORF">A7J57_19155</name>
</gene>
<organism evidence="1 2">
    <name type="scientific">Agrobacterium tumefaciens</name>
    <dbReference type="NCBI Taxonomy" id="358"/>
    <lineage>
        <taxon>Bacteria</taxon>
        <taxon>Pseudomonadati</taxon>
        <taxon>Pseudomonadota</taxon>
        <taxon>Alphaproteobacteria</taxon>
        <taxon>Hyphomicrobiales</taxon>
        <taxon>Rhizobiaceae</taxon>
        <taxon>Rhizobium/Agrobacterium group</taxon>
        <taxon>Agrobacterium</taxon>
        <taxon>Agrobacterium tumefaciens complex</taxon>
    </lineage>
</organism>
<dbReference type="Proteomes" id="UP000077098">
    <property type="component" value="Unassembled WGS sequence"/>
</dbReference>
<protein>
    <recommendedName>
        <fullName evidence="3">DUF2332 domain-containing protein</fullName>
    </recommendedName>
</protein>
<dbReference type="EMBL" id="LXPS01000002">
    <property type="protein sequence ID" value="OAE49512.1"/>
    <property type="molecule type" value="Genomic_DNA"/>
</dbReference>
<evidence type="ECO:0000313" key="2">
    <source>
        <dbReference type="Proteomes" id="UP000077098"/>
    </source>
</evidence>
<dbReference type="AlphaFoldDB" id="A0A176XI20"/>
<sequence>MHDEAVRNAFLVQAKACDSLGSPFTARLCRVVATRLDRQTEVGETILSWPGDVGPSGDSVPLRLAGALHALAIEEKIAPLVDIGPDDEDALWRACASALRFHAAFILERLKSPPQTNEVRRSAVLLPGFLTLATLTGRRLVLSEIGASAGLNLQFDRYQYRLGDLDWGPQSEVLLSPEWHGENPPREEIEVISRAGCDLNPLDPSSEEDRLRLISYVWADQTDRLERTAAALRLAQEHGLHVEKADAVDWLKSRLAQRYEGATHVIYHSIAWQYLPDHLKEAGEALMAEAGARATAEAPLARLQMEADAAPNGAAITLQLWPTGEKQEIGRADFHGRWVEWRGWQT</sequence>